<protein>
    <recommendedName>
        <fullName evidence="3">Transcriptional regulator</fullName>
    </recommendedName>
</protein>
<evidence type="ECO:0008006" key="3">
    <source>
        <dbReference type="Google" id="ProtNLM"/>
    </source>
</evidence>
<gene>
    <name evidence="1" type="ORF">INF37_15040</name>
</gene>
<evidence type="ECO:0000313" key="2">
    <source>
        <dbReference type="Proteomes" id="UP000806211"/>
    </source>
</evidence>
<dbReference type="RefSeq" id="WP_193539285.1">
    <property type="nucleotide sequence ID" value="NZ_JADCKF010000019.1"/>
</dbReference>
<keyword evidence="2" id="KW-1185">Reference proteome</keyword>
<organism evidence="1 2">
    <name type="scientific">Pseudoflavonifractor gallinarum</name>
    <dbReference type="NCBI Taxonomy" id="2779352"/>
    <lineage>
        <taxon>Bacteria</taxon>
        <taxon>Bacillati</taxon>
        <taxon>Bacillota</taxon>
        <taxon>Clostridia</taxon>
        <taxon>Eubacteriales</taxon>
        <taxon>Oscillospiraceae</taxon>
        <taxon>Pseudoflavonifractor</taxon>
    </lineage>
</organism>
<dbReference type="Proteomes" id="UP000806211">
    <property type="component" value="Unassembled WGS sequence"/>
</dbReference>
<accession>A0ABR9RF63</accession>
<comment type="caution">
    <text evidence="1">The sequence shown here is derived from an EMBL/GenBank/DDBJ whole genome shotgun (WGS) entry which is preliminary data.</text>
</comment>
<evidence type="ECO:0000313" key="1">
    <source>
        <dbReference type="EMBL" id="MBE5057290.1"/>
    </source>
</evidence>
<reference evidence="1 2" key="1">
    <citation type="submission" date="2020-10" db="EMBL/GenBank/DDBJ databases">
        <title>ChiBAC.</title>
        <authorList>
            <person name="Zenner C."/>
            <person name="Hitch T.C.A."/>
            <person name="Clavel T."/>
        </authorList>
    </citation>
    <scope>NUCLEOTIDE SEQUENCE [LARGE SCALE GENOMIC DNA]</scope>
    <source>
        <strain evidence="1 2">DSM 107456</strain>
    </source>
</reference>
<name>A0ABR9RF63_9FIRM</name>
<dbReference type="EMBL" id="JADCKF010000019">
    <property type="protein sequence ID" value="MBE5057290.1"/>
    <property type="molecule type" value="Genomic_DNA"/>
</dbReference>
<sequence>MRMLGAEDVMVLLSVKKSSAYGVIRQLNEELREKGYLTVRGKVPEKYLRERFYDL</sequence>
<proteinExistence type="predicted"/>